<reference evidence="2 3" key="1">
    <citation type="submission" date="2019-05" db="EMBL/GenBank/DDBJ databases">
        <title>Nakamurella sp. N5BH11, whole genome shotgun sequence.</title>
        <authorList>
            <person name="Tuo L."/>
        </authorList>
    </citation>
    <scope>NUCLEOTIDE SEQUENCE [LARGE SCALE GENOMIC DNA]</scope>
    <source>
        <strain evidence="2 3">N5BH11</strain>
    </source>
</reference>
<dbReference type="Proteomes" id="UP000306985">
    <property type="component" value="Unassembled WGS sequence"/>
</dbReference>
<accession>A0A4U6QLF2</accession>
<sequence>MPSSRPQRREATTMSTDGEGPVKRRHHVVPNFYLRRFADEKRMITRVPLGGGEVRTIPTKDATVQTDFYRLEHPELRPDALEDALAGIEADIAPALTRVVDQGAWPPSDEDRFWLATFVALQYLRSQSTRSGIEEITRSIGKLELGVMSTDQVREMLGLSDDASDAQVEELRANALVTADTFAVDRHAHLRYLLDGLEGTTNLVMGRGPWALILWERKVLGTSDSPVICVSDETTGFYSNAGFGMARELIVPVGRRACLVLGKVGGEGEDQRLAGNSARARLINDYTLRNARREAFHHPDDQPFAGREVPKRRDREIQVSGSHIDTLIRDFARMQGRPSGLPGEESSE</sequence>
<feature type="compositionally biased region" description="Basic and acidic residues" evidence="1">
    <location>
        <begin position="308"/>
        <end position="317"/>
    </location>
</feature>
<dbReference type="AlphaFoldDB" id="A0A4U6QLF2"/>
<feature type="region of interest" description="Disordered" evidence="1">
    <location>
        <begin position="295"/>
        <end position="318"/>
    </location>
</feature>
<organism evidence="2 3">
    <name type="scientific">Nakamurella flava</name>
    <dbReference type="NCBI Taxonomy" id="2576308"/>
    <lineage>
        <taxon>Bacteria</taxon>
        <taxon>Bacillati</taxon>
        <taxon>Actinomycetota</taxon>
        <taxon>Actinomycetes</taxon>
        <taxon>Nakamurellales</taxon>
        <taxon>Nakamurellaceae</taxon>
        <taxon>Nakamurella</taxon>
    </lineage>
</organism>
<keyword evidence="3" id="KW-1185">Reference proteome</keyword>
<dbReference type="InterPro" id="IPR025332">
    <property type="entry name" value="DUF4238"/>
</dbReference>
<dbReference type="OrthoDB" id="580988at2"/>
<gene>
    <name evidence="2" type="ORF">FDO65_06890</name>
</gene>
<name>A0A4U6QLF2_9ACTN</name>
<evidence type="ECO:0000313" key="3">
    <source>
        <dbReference type="Proteomes" id="UP000306985"/>
    </source>
</evidence>
<evidence type="ECO:0000313" key="2">
    <source>
        <dbReference type="EMBL" id="TKV61323.1"/>
    </source>
</evidence>
<dbReference type="Pfam" id="PF14022">
    <property type="entry name" value="DUF4238"/>
    <property type="match status" value="1"/>
</dbReference>
<protein>
    <submittedName>
        <fullName evidence="2">DUF4238 domain-containing protein</fullName>
    </submittedName>
</protein>
<comment type="caution">
    <text evidence="2">The sequence shown here is derived from an EMBL/GenBank/DDBJ whole genome shotgun (WGS) entry which is preliminary data.</text>
</comment>
<dbReference type="EMBL" id="SZZH01000001">
    <property type="protein sequence ID" value="TKV61323.1"/>
    <property type="molecule type" value="Genomic_DNA"/>
</dbReference>
<feature type="region of interest" description="Disordered" evidence="1">
    <location>
        <begin position="1"/>
        <end position="23"/>
    </location>
</feature>
<evidence type="ECO:0000256" key="1">
    <source>
        <dbReference type="SAM" id="MobiDB-lite"/>
    </source>
</evidence>
<proteinExistence type="predicted"/>